<accession>A0A382TGI0</accession>
<name>A0A382TGI0_9ZZZZ</name>
<evidence type="ECO:0000256" key="1">
    <source>
        <dbReference type="SAM" id="MobiDB-lite"/>
    </source>
</evidence>
<keyword evidence="2" id="KW-1133">Transmembrane helix</keyword>
<keyword evidence="2" id="KW-0812">Transmembrane</keyword>
<feature type="compositionally biased region" description="Acidic residues" evidence="1">
    <location>
        <begin position="8"/>
        <end position="31"/>
    </location>
</feature>
<reference evidence="3" key="1">
    <citation type="submission" date="2018-05" db="EMBL/GenBank/DDBJ databases">
        <authorList>
            <person name="Lanie J.A."/>
            <person name="Ng W.-L."/>
            <person name="Kazmierczak K.M."/>
            <person name="Andrzejewski T.M."/>
            <person name="Davidsen T.M."/>
            <person name="Wayne K.J."/>
            <person name="Tettelin H."/>
            <person name="Glass J.I."/>
            <person name="Rusch D."/>
            <person name="Podicherti R."/>
            <person name="Tsui H.-C.T."/>
            <person name="Winkler M.E."/>
        </authorList>
    </citation>
    <scope>NUCLEOTIDE SEQUENCE</scope>
</reference>
<protein>
    <submittedName>
        <fullName evidence="3">Uncharacterized protein</fullName>
    </submittedName>
</protein>
<keyword evidence="2" id="KW-0472">Membrane</keyword>
<feature type="transmembrane region" description="Helical" evidence="2">
    <location>
        <begin position="125"/>
        <end position="146"/>
    </location>
</feature>
<dbReference type="AlphaFoldDB" id="A0A382TGI0"/>
<organism evidence="3">
    <name type="scientific">marine metagenome</name>
    <dbReference type="NCBI Taxonomy" id="408172"/>
    <lineage>
        <taxon>unclassified sequences</taxon>
        <taxon>metagenomes</taxon>
        <taxon>ecological metagenomes</taxon>
    </lineage>
</organism>
<feature type="non-terminal residue" evidence="3">
    <location>
        <position position="147"/>
    </location>
</feature>
<proteinExistence type="predicted"/>
<evidence type="ECO:0000256" key="2">
    <source>
        <dbReference type="SAM" id="Phobius"/>
    </source>
</evidence>
<sequence length="147" mass="16727">MNEPKLTDDDDGDTTEEEEVEPKITDDDDGDTPVIEESFGASSLGVKECCDDSDDSEKYAEQSGWDNFKQETDLSDIREDWDRKFDVPDDLPQDGAVLTKEQMEAKQKINQEIMKLIMYRSQRKWYATISIIGIFGGLLSLMLVFIA</sequence>
<feature type="region of interest" description="Disordered" evidence="1">
    <location>
        <begin position="1"/>
        <end position="62"/>
    </location>
</feature>
<evidence type="ECO:0000313" key="3">
    <source>
        <dbReference type="EMBL" id="SVD21214.1"/>
    </source>
</evidence>
<gene>
    <name evidence="3" type="ORF">METZ01_LOCUS374068</name>
</gene>
<dbReference type="EMBL" id="UINC01136441">
    <property type="protein sequence ID" value="SVD21214.1"/>
    <property type="molecule type" value="Genomic_DNA"/>
</dbReference>